<sequence>MVKQRTIEKIGNDTECGKILNTFFVGALRDGYVKVEGVVMPSGYTAIAQQVCDLEIRDDDIFVCSYPKSGTTWTQEMVWCIANDLDYKRAQIAQDKRFPFLECTGHANYGKARNECPEIEMEDFVTDSLKFIRELESPRFIKSHLPFCLLPKQLTNFSTEAKIVYVCRNPKDACISQYHHSQLFLGYSGNFEMFCELFLNDMLPYSPYWDHIRTFWEHRNNPKVLFLTYEDLKKDLGSAIKKTAKFLGKSLSNEQVSSLVEYLSFDNMKRNKAVNKEQVKMLNQKCGGFKIDGSFIRSGVVGGGKPR</sequence>
<comment type="similarity">
    <text evidence="1">Belongs to the sulfotransferase 1 family.</text>
</comment>
<evidence type="ECO:0000259" key="3">
    <source>
        <dbReference type="Pfam" id="PF00685"/>
    </source>
</evidence>
<dbReference type="PANTHER" id="PTHR11783">
    <property type="entry name" value="SULFOTRANSFERASE SULT"/>
    <property type="match status" value="1"/>
</dbReference>
<keyword evidence="2" id="KW-0808">Transferase</keyword>
<gene>
    <name evidence="4" type="ORF">BEMITA_LOCUS13357</name>
</gene>
<feature type="domain" description="Sulfotransferase" evidence="3">
    <location>
        <begin position="58"/>
        <end position="302"/>
    </location>
</feature>
<dbReference type="GO" id="GO:0008146">
    <property type="term" value="F:sulfotransferase activity"/>
    <property type="evidence" value="ECO:0007669"/>
    <property type="project" value="InterPro"/>
</dbReference>
<dbReference type="InterPro" id="IPR000863">
    <property type="entry name" value="Sulfotransferase_dom"/>
</dbReference>
<organism evidence="4 5">
    <name type="scientific">Bemisia tabaci</name>
    <name type="common">Sweetpotato whitefly</name>
    <name type="synonym">Aleurodes tabaci</name>
    <dbReference type="NCBI Taxonomy" id="7038"/>
    <lineage>
        <taxon>Eukaryota</taxon>
        <taxon>Metazoa</taxon>
        <taxon>Ecdysozoa</taxon>
        <taxon>Arthropoda</taxon>
        <taxon>Hexapoda</taxon>
        <taxon>Insecta</taxon>
        <taxon>Pterygota</taxon>
        <taxon>Neoptera</taxon>
        <taxon>Paraneoptera</taxon>
        <taxon>Hemiptera</taxon>
        <taxon>Sternorrhyncha</taxon>
        <taxon>Aleyrodoidea</taxon>
        <taxon>Aleyrodidae</taxon>
        <taxon>Aleyrodinae</taxon>
        <taxon>Bemisia</taxon>
    </lineage>
</organism>
<name>A0A9P0F976_BEMTA</name>
<keyword evidence="5" id="KW-1185">Reference proteome</keyword>
<dbReference type="EMBL" id="OU963870">
    <property type="protein sequence ID" value="CAH0395134.1"/>
    <property type="molecule type" value="Genomic_DNA"/>
</dbReference>
<protein>
    <recommendedName>
        <fullName evidence="3">Sulfotransferase domain-containing protein</fullName>
    </recommendedName>
</protein>
<dbReference type="Gene3D" id="3.40.50.300">
    <property type="entry name" value="P-loop containing nucleotide triphosphate hydrolases"/>
    <property type="match status" value="1"/>
</dbReference>
<proteinExistence type="inferred from homology"/>
<dbReference type="InterPro" id="IPR027417">
    <property type="entry name" value="P-loop_NTPase"/>
</dbReference>
<evidence type="ECO:0000313" key="5">
    <source>
        <dbReference type="Proteomes" id="UP001152759"/>
    </source>
</evidence>
<dbReference type="AlphaFoldDB" id="A0A9P0F976"/>
<dbReference type="Proteomes" id="UP001152759">
    <property type="component" value="Chromosome 9"/>
</dbReference>
<dbReference type="Pfam" id="PF00685">
    <property type="entry name" value="Sulfotransfer_1"/>
    <property type="match status" value="1"/>
</dbReference>
<accession>A0A9P0F976</accession>
<evidence type="ECO:0000256" key="1">
    <source>
        <dbReference type="ARBA" id="ARBA00005771"/>
    </source>
</evidence>
<evidence type="ECO:0000256" key="2">
    <source>
        <dbReference type="ARBA" id="ARBA00022679"/>
    </source>
</evidence>
<dbReference type="SUPFAM" id="SSF52540">
    <property type="entry name" value="P-loop containing nucleoside triphosphate hydrolases"/>
    <property type="match status" value="1"/>
</dbReference>
<reference evidence="4" key="1">
    <citation type="submission" date="2021-12" db="EMBL/GenBank/DDBJ databases">
        <authorList>
            <person name="King R."/>
        </authorList>
    </citation>
    <scope>NUCLEOTIDE SEQUENCE</scope>
</reference>
<evidence type="ECO:0000313" key="4">
    <source>
        <dbReference type="EMBL" id="CAH0395134.1"/>
    </source>
</evidence>